<reference evidence="14 15" key="2">
    <citation type="journal article" date="2023" name="Mol. Biol. Evol.">
        <title>Genomics of Secondarily Temperate Adaptation in the Only Non-Antarctic Icefish.</title>
        <authorList>
            <person name="Rivera-Colon A.G."/>
            <person name="Rayamajhi N."/>
            <person name="Minhas B.F."/>
            <person name="Madrigal G."/>
            <person name="Bilyk K.T."/>
            <person name="Yoon V."/>
            <person name="Hune M."/>
            <person name="Gregory S."/>
            <person name="Cheng C.H.C."/>
            <person name="Catchen J.M."/>
        </authorList>
    </citation>
    <scope>NUCLEOTIDE SEQUENCE [LARGE SCALE GENOMIC DNA]</scope>
    <source>
        <strain evidence="14">JMC-PN-2008</strain>
    </source>
</reference>
<dbReference type="PANTHER" id="PTHR11292:SF7">
    <property type="entry name" value="T-CELL SURFACE GLYCOPROTEIN CD8 BETA CHAIN-RELATED"/>
    <property type="match status" value="1"/>
</dbReference>
<dbReference type="GO" id="GO:0009986">
    <property type="term" value="C:cell surface"/>
    <property type="evidence" value="ECO:0007669"/>
    <property type="project" value="TreeGrafter"/>
</dbReference>
<keyword evidence="6" id="KW-1064">Adaptive immunity</keyword>
<feature type="domain" description="Ig-like" evidence="13">
    <location>
        <begin position="28"/>
        <end position="116"/>
    </location>
</feature>
<dbReference type="AlphaFoldDB" id="A0AAN7Y647"/>
<proteinExistence type="predicted"/>
<keyword evidence="9" id="KW-0325">Glycoprotein</keyword>
<accession>A0AAN7Y647</accession>
<dbReference type="InterPro" id="IPR013783">
    <property type="entry name" value="Ig-like_fold"/>
</dbReference>
<keyword evidence="8" id="KW-1015">Disulfide bond</keyword>
<dbReference type="GO" id="GO:0015026">
    <property type="term" value="F:coreceptor activity"/>
    <property type="evidence" value="ECO:0007669"/>
    <property type="project" value="InterPro"/>
</dbReference>
<sequence>MILLPLAWTLWTVSLWTSGSSQTLLQEPLTVLYPKEFSSQTIECDCAQNPCDSVFWFRSISNHSKMEFIGQCNHADRVVLGPGVNHKWFKLSSKGSKVFALTIVNLTKEDAGTYSCVFKKKNETWKPGTLLRPGENPPIIQTNTKPKPPIKPVCRCNKSSQHGCGSLVFWPLVGLIAALLLAIIGTLYYFSRLPKKCRHHFVKRR</sequence>
<dbReference type="Gene3D" id="2.60.40.10">
    <property type="entry name" value="Immunoglobulins"/>
    <property type="match status" value="1"/>
</dbReference>
<feature type="transmembrane region" description="Helical" evidence="11">
    <location>
        <begin position="167"/>
        <end position="190"/>
    </location>
</feature>
<keyword evidence="3 12" id="KW-0732">Signal</keyword>
<evidence type="ECO:0000313" key="14">
    <source>
        <dbReference type="EMBL" id="KAK5872859.1"/>
    </source>
</evidence>
<dbReference type="EMBL" id="JAUZQC010000004">
    <property type="protein sequence ID" value="KAK5872859.1"/>
    <property type="molecule type" value="Genomic_DNA"/>
</dbReference>
<comment type="subcellular location">
    <subcellularLocation>
        <location evidence="1">Membrane</location>
        <topology evidence="1">Single-pass type I membrane protein</topology>
    </subcellularLocation>
</comment>
<dbReference type="InterPro" id="IPR036179">
    <property type="entry name" value="Ig-like_dom_sf"/>
</dbReference>
<evidence type="ECO:0000256" key="6">
    <source>
        <dbReference type="ARBA" id="ARBA00023130"/>
    </source>
</evidence>
<evidence type="ECO:0000256" key="3">
    <source>
        <dbReference type="ARBA" id="ARBA00022729"/>
    </source>
</evidence>
<evidence type="ECO:0000259" key="13">
    <source>
        <dbReference type="PROSITE" id="PS50835"/>
    </source>
</evidence>
<evidence type="ECO:0000256" key="8">
    <source>
        <dbReference type="ARBA" id="ARBA00023157"/>
    </source>
</evidence>
<dbReference type="InterPro" id="IPR007110">
    <property type="entry name" value="Ig-like_dom"/>
</dbReference>
<feature type="signal peptide" evidence="12">
    <location>
        <begin position="1"/>
        <end position="21"/>
    </location>
</feature>
<dbReference type="InterPro" id="IPR003599">
    <property type="entry name" value="Ig_sub"/>
</dbReference>
<dbReference type="PROSITE" id="PS50835">
    <property type="entry name" value="IG_LIKE"/>
    <property type="match status" value="1"/>
</dbReference>
<dbReference type="Pfam" id="PF07686">
    <property type="entry name" value="V-set"/>
    <property type="match status" value="1"/>
</dbReference>
<evidence type="ECO:0000256" key="11">
    <source>
        <dbReference type="SAM" id="Phobius"/>
    </source>
</evidence>
<dbReference type="GO" id="GO:0042288">
    <property type="term" value="F:MHC class I protein binding"/>
    <property type="evidence" value="ECO:0007669"/>
    <property type="project" value="InterPro"/>
</dbReference>
<evidence type="ECO:0000256" key="9">
    <source>
        <dbReference type="ARBA" id="ARBA00023180"/>
    </source>
</evidence>
<protein>
    <recommendedName>
        <fullName evidence="13">Ig-like domain-containing protein</fullName>
    </recommendedName>
</protein>
<organism evidence="14 15">
    <name type="scientific">Eleginops maclovinus</name>
    <name type="common">Patagonian blennie</name>
    <name type="synonym">Eleginus maclovinus</name>
    <dbReference type="NCBI Taxonomy" id="56733"/>
    <lineage>
        <taxon>Eukaryota</taxon>
        <taxon>Metazoa</taxon>
        <taxon>Chordata</taxon>
        <taxon>Craniata</taxon>
        <taxon>Vertebrata</taxon>
        <taxon>Euteleostomi</taxon>
        <taxon>Actinopterygii</taxon>
        <taxon>Neopterygii</taxon>
        <taxon>Teleostei</taxon>
        <taxon>Neoteleostei</taxon>
        <taxon>Acanthomorphata</taxon>
        <taxon>Eupercaria</taxon>
        <taxon>Perciformes</taxon>
        <taxon>Notothenioidei</taxon>
        <taxon>Eleginopidae</taxon>
        <taxon>Eleginops</taxon>
    </lineage>
</organism>
<keyword evidence="7 11" id="KW-0472">Membrane</keyword>
<name>A0AAN7Y647_ELEMC</name>
<dbReference type="SMART" id="SM00409">
    <property type="entry name" value="IG"/>
    <property type="match status" value="1"/>
</dbReference>
<dbReference type="GO" id="GO:0016020">
    <property type="term" value="C:membrane"/>
    <property type="evidence" value="ECO:0007669"/>
    <property type="project" value="UniProtKB-SubCell"/>
</dbReference>
<evidence type="ECO:0000256" key="2">
    <source>
        <dbReference type="ARBA" id="ARBA00022692"/>
    </source>
</evidence>
<keyword evidence="5 11" id="KW-1133">Transmembrane helix</keyword>
<keyword evidence="10" id="KW-0393">Immunoglobulin domain</keyword>
<evidence type="ECO:0000256" key="7">
    <source>
        <dbReference type="ARBA" id="ARBA00023136"/>
    </source>
</evidence>
<evidence type="ECO:0000256" key="4">
    <source>
        <dbReference type="ARBA" id="ARBA00022859"/>
    </source>
</evidence>
<dbReference type="Proteomes" id="UP001346869">
    <property type="component" value="Unassembled WGS sequence"/>
</dbReference>
<evidence type="ECO:0000256" key="12">
    <source>
        <dbReference type="SAM" id="SignalP"/>
    </source>
</evidence>
<comment type="caution">
    <text evidence="14">The sequence shown here is derived from an EMBL/GenBank/DDBJ whole genome shotgun (WGS) entry which is preliminary data.</text>
</comment>
<keyword evidence="15" id="KW-1185">Reference proteome</keyword>
<evidence type="ECO:0000256" key="10">
    <source>
        <dbReference type="ARBA" id="ARBA00023319"/>
    </source>
</evidence>
<dbReference type="SUPFAM" id="SSF48726">
    <property type="entry name" value="Immunoglobulin"/>
    <property type="match status" value="1"/>
</dbReference>
<dbReference type="PANTHER" id="PTHR11292">
    <property type="entry name" value="T-CELL SURFACE GLYCOPROTEIN CD8 BETA CHAIN"/>
    <property type="match status" value="1"/>
</dbReference>
<gene>
    <name evidence="14" type="ORF">PBY51_013521</name>
</gene>
<reference evidence="14 15" key="1">
    <citation type="journal article" date="2023" name="Genes (Basel)">
        <title>Chromosome-Level Genome Assembly and Circadian Gene Repertoire of the Patagonia Blennie Eleginops maclovinus-The Closest Ancestral Proxy of Antarctic Cryonotothenioids.</title>
        <authorList>
            <person name="Cheng C.C."/>
            <person name="Rivera-Colon A.G."/>
            <person name="Minhas B.F."/>
            <person name="Wilson L."/>
            <person name="Rayamajhi N."/>
            <person name="Vargas-Chacoff L."/>
            <person name="Catchen J.M."/>
        </authorList>
    </citation>
    <scope>NUCLEOTIDE SEQUENCE [LARGE SCALE GENOMIC DNA]</scope>
    <source>
        <strain evidence="14">JMC-PN-2008</strain>
    </source>
</reference>
<keyword evidence="4" id="KW-0391">Immunity</keyword>
<dbReference type="GO" id="GO:0002250">
    <property type="term" value="P:adaptive immune response"/>
    <property type="evidence" value="ECO:0007669"/>
    <property type="project" value="UniProtKB-KW"/>
</dbReference>
<dbReference type="GO" id="GO:0050776">
    <property type="term" value="P:regulation of immune response"/>
    <property type="evidence" value="ECO:0007669"/>
    <property type="project" value="InterPro"/>
</dbReference>
<dbReference type="InterPro" id="IPR042414">
    <property type="entry name" value="CD8B"/>
</dbReference>
<evidence type="ECO:0000313" key="15">
    <source>
        <dbReference type="Proteomes" id="UP001346869"/>
    </source>
</evidence>
<evidence type="ECO:0000256" key="1">
    <source>
        <dbReference type="ARBA" id="ARBA00004479"/>
    </source>
</evidence>
<evidence type="ECO:0000256" key="5">
    <source>
        <dbReference type="ARBA" id="ARBA00022989"/>
    </source>
</evidence>
<dbReference type="InterPro" id="IPR013106">
    <property type="entry name" value="Ig_V-set"/>
</dbReference>
<keyword evidence="2 11" id="KW-0812">Transmembrane</keyword>
<feature type="chain" id="PRO_5042853132" description="Ig-like domain-containing protein" evidence="12">
    <location>
        <begin position="22"/>
        <end position="205"/>
    </location>
</feature>